<dbReference type="PANTHER" id="PTHR34824">
    <property type="entry name" value="HEAT-INDUCIBLE TRANSCRIPTION REPRESSOR HRCA"/>
    <property type="match status" value="1"/>
</dbReference>
<dbReference type="SUPFAM" id="SSF46785">
    <property type="entry name" value="Winged helix' DNA-binding domain"/>
    <property type="match status" value="1"/>
</dbReference>
<dbReference type="AlphaFoldDB" id="A0A345D850"/>
<dbReference type="HAMAP" id="MF_00081">
    <property type="entry name" value="HrcA"/>
    <property type="match status" value="1"/>
</dbReference>
<dbReference type="NCBIfam" id="TIGR00331">
    <property type="entry name" value="hrcA"/>
    <property type="match status" value="1"/>
</dbReference>
<dbReference type="SUPFAM" id="SSF55781">
    <property type="entry name" value="GAF domain-like"/>
    <property type="match status" value="1"/>
</dbReference>
<dbReference type="Proteomes" id="UP000252182">
    <property type="component" value="Chromosome"/>
</dbReference>
<accession>A0A345D850</accession>
<reference evidence="9" key="1">
    <citation type="submission" date="2018-07" db="EMBL/GenBank/DDBJ databases">
        <authorList>
            <person name="Kim H."/>
        </authorList>
    </citation>
    <scope>NUCLEOTIDE SEQUENCE [LARGE SCALE GENOMIC DNA]</scope>
    <source>
        <strain evidence="9">F02</strain>
    </source>
</reference>
<keyword evidence="2 5" id="KW-0805">Transcription regulation</keyword>
<dbReference type="InterPro" id="IPR036390">
    <property type="entry name" value="WH_DNA-bd_sf"/>
</dbReference>
<dbReference type="InterPro" id="IPR029016">
    <property type="entry name" value="GAF-like_dom_sf"/>
</dbReference>
<dbReference type="Gene3D" id="3.30.450.40">
    <property type="match status" value="1"/>
</dbReference>
<dbReference type="OrthoDB" id="9783139at2"/>
<evidence type="ECO:0000256" key="1">
    <source>
        <dbReference type="ARBA" id="ARBA00022491"/>
    </source>
</evidence>
<dbReference type="RefSeq" id="WP_114561827.1">
    <property type="nucleotide sequence ID" value="NZ_CP031124.1"/>
</dbReference>
<evidence type="ECO:0000313" key="8">
    <source>
        <dbReference type="EMBL" id="AXF84538.1"/>
    </source>
</evidence>
<dbReference type="PANTHER" id="PTHR34824:SF1">
    <property type="entry name" value="HEAT-INDUCIBLE TRANSCRIPTION REPRESSOR HRCA"/>
    <property type="match status" value="1"/>
</dbReference>
<comment type="similarity">
    <text evidence="5">Belongs to the HrcA family.</text>
</comment>
<evidence type="ECO:0000256" key="2">
    <source>
        <dbReference type="ARBA" id="ARBA00023015"/>
    </source>
</evidence>
<dbReference type="Gene3D" id="1.10.10.10">
    <property type="entry name" value="Winged helix-like DNA-binding domain superfamily/Winged helix DNA-binding domain"/>
    <property type="match status" value="1"/>
</dbReference>
<sequence>MLLDDRAHTLLNTLITQYIAQGQPIGSSTLAQQAGLKLSSATVRNVLVDLEHLGLVSSPHTSAGRIPTPQGYRFFVDAMMTASTFETVENESWSSQFQPDSAHRMASSAAQLLSQISQFAGIISTPKRSHMFRHIEFLLLAPQRVLVILITPEGDVQNRLLEVDRPYQTHELIEAANYLNAHCAGLDFTQIKQQLSQELSQLQQHVTLLMQRAVLHSHDNHTPQDDTLIVKGERHLLDVTEFANNMDRLRHTFDLFDEKTRLLQLLERTNQAGGVQVFIGGESDMLPYDGVSLITAPYTANNVVIGTLGVIGPSRMAYERVIPLVDVTAKLLSRAMGQGLLPSL</sequence>
<evidence type="ECO:0000256" key="3">
    <source>
        <dbReference type="ARBA" id="ARBA00023016"/>
    </source>
</evidence>
<dbReference type="InterPro" id="IPR005104">
    <property type="entry name" value="WHTH_HrcA_DNA-bd"/>
</dbReference>
<evidence type="ECO:0000259" key="6">
    <source>
        <dbReference type="Pfam" id="PF01628"/>
    </source>
</evidence>
<protein>
    <recommendedName>
        <fullName evidence="5">Heat-inducible transcription repressor HrcA</fullName>
    </recommendedName>
</protein>
<dbReference type="InterPro" id="IPR036388">
    <property type="entry name" value="WH-like_DNA-bd_sf"/>
</dbReference>
<gene>
    <name evidence="5 8" type="primary">hrcA</name>
    <name evidence="8" type="ORF">DTO96_100247</name>
</gene>
<keyword evidence="4 5" id="KW-0804">Transcription</keyword>
<dbReference type="Pfam" id="PF01628">
    <property type="entry name" value="HrcA"/>
    <property type="match status" value="1"/>
</dbReference>
<name>A0A345D850_9BURK</name>
<keyword evidence="9" id="KW-1185">Reference proteome</keyword>
<organism evidence="8 9">
    <name type="scientific">Ephemeroptericola cinctiostellae</name>
    <dbReference type="NCBI Taxonomy" id="2268024"/>
    <lineage>
        <taxon>Bacteria</taxon>
        <taxon>Pseudomonadati</taxon>
        <taxon>Pseudomonadota</taxon>
        <taxon>Betaproteobacteria</taxon>
        <taxon>Burkholderiales</taxon>
        <taxon>Burkholderiaceae</taxon>
        <taxon>Ephemeroptericola</taxon>
    </lineage>
</organism>
<keyword evidence="3 5" id="KW-0346">Stress response</keyword>
<evidence type="ECO:0000313" key="9">
    <source>
        <dbReference type="Proteomes" id="UP000252182"/>
    </source>
</evidence>
<dbReference type="PIRSF" id="PIRSF005485">
    <property type="entry name" value="HrcA"/>
    <property type="match status" value="1"/>
</dbReference>
<evidence type="ECO:0000259" key="7">
    <source>
        <dbReference type="Pfam" id="PF03444"/>
    </source>
</evidence>
<dbReference type="KEGG" id="hyf:DTO96_100247"/>
<dbReference type="EMBL" id="CP031124">
    <property type="protein sequence ID" value="AXF84538.1"/>
    <property type="molecule type" value="Genomic_DNA"/>
</dbReference>
<keyword evidence="1 5" id="KW-0678">Repressor</keyword>
<dbReference type="GO" id="GO:0045892">
    <property type="term" value="P:negative regulation of DNA-templated transcription"/>
    <property type="evidence" value="ECO:0007669"/>
    <property type="project" value="UniProtKB-UniRule"/>
</dbReference>
<feature type="domain" description="Winged helix-turn-helix transcription repressor HrcA DNA-binding" evidence="7">
    <location>
        <begin position="7"/>
        <end position="74"/>
    </location>
</feature>
<feature type="domain" description="Heat-inducible transcription repressor HrcA C-terminal" evidence="6">
    <location>
        <begin position="107"/>
        <end position="322"/>
    </location>
</feature>
<evidence type="ECO:0000256" key="4">
    <source>
        <dbReference type="ARBA" id="ARBA00023163"/>
    </source>
</evidence>
<evidence type="ECO:0000256" key="5">
    <source>
        <dbReference type="HAMAP-Rule" id="MF_00081"/>
    </source>
</evidence>
<dbReference type="InterPro" id="IPR021153">
    <property type="entry name" value="HrcA_C"/>
</dbReference>
<dbReference type="GO" id="GO:0003677">
    <property type="term" value="F:DNA binding"/>
    <property type="evidence" value="ECO:0007669"/>
    <property type="project" value="InterPro"/>
</dbReference>
<dbReference type="InterPro" id="IPR002571">
    <property type="entry name" value="HrcA"/>
</dbReference>
<proteinExistence type="inferred from homology"/>
<dbReference type="Pfam" id="PF03444">
    <property type="entry name" value="WHD_HrcA"/>
    <property type="match status" value="1"/>
</dbReference>
<comment type="function">
    <text evidence="5">Negative regulator of class I heat shock genes (grpE-dnaK-dnaJ and groELS operons). Prevents heat-shock induction of these operons.</text>
</comment>